<feature type="transmembrane region" description="Helical" evidence="1">
    <location>
        <begin position="214"/>
        <end position="236"/>
    </location>
</feature>
<feature type="transmembrane region" description="Helical" evidence="1">
    <location>
        <begin position="1040"/>
        <end position="1056"/>
    </location>
</feature>
<feature type="transmembrane region" description="Helical" evidence="1">
    <location>
        <begin position="1091"/>
        <end position="1113"/>
    </location>
</feature>
<evidence type="ECO:0000259" key="3">
    <source>
        <dbReference type="Pfam" id="PF01757"/>
    </source>
</evidence>
<accession>A0A194QEM0</accession>
<gene>
    <name evidence="5" type="ORF">RR46_01879</name>
</gene>
<keyword evidence="1" id="KW-0812">Transmembrane</keyword>
<evidence type="ECO:0000256" key="1">
    <source>
        <dbReference type="SAM" id="Phobius"/>
    </source>
</evidence>
<keyword evidence="6" id="KW-1185">Reference proteome</keyword>
<feature type="transmembrane region" description="Helical" evidence="1">
    <location>
        <begin position="861"/>
        <end position="880"/>
    </location>
</feature>
<keyword evidence="1" id="KW-1133">Transmembrane helix</keyword>
<dbReference type="Pfam" id="PF01757">
    <property type="entry name" value="Acyl_transf_3"/>
    <property type="match status" value="2"/>
</dbReference>
<feature type="chain" id="PRO_5008264275" evidence="2">
    <location>
        <begin position="19"/>
        <end position="1237"/>
    </location>
</feature>
<evidence type="ECO:0000313" key="5">
    <source>
        <dbReference type="EMBL" id="KPJ03927.1"/>
    </source>
</evidence>
<feature type="transmembrane region" description="Helical" evidence="1">
    <location>
        <begin position="446"/>
        <end position="467"/>
    </location>
</feature>
<dbReference type="AlphaFoldDB" id="A0A194QEM0"/>
<feature type="transmembrane region" description="Helical" evidence="1">
    <location>
        <begin position="277"/>
        <end position="300"/>
    </location>
</feature>
<dbReference type="Pfam" id="PF20146">
    <property type="entry name" value="NRF"/>
    <property type="match status" value="2"/>
</dbReference>
<feature type="domain" description="Nose resistant-to-fluoxetine protein N-terminal" evidence="4">
    <location>
        <begin position="724"/>
        <end position="823"/>
    </location>
</feature>
<name>A0A194QEM0_PAPXU</name>
<dbReference type="InterPro" id="IPR002656">
    <property type="entry name" value="Acyl_transf_3_dom"/>
</dbReference>
<dbReference type="PANTHER" id="PTHR11161">
    <property type="entry name" value="O-ACYLTRANSFERASE"/>
    <property type="match status" value="1"/>
</dbReference>
<evidence type="ECO:0000259" key="4">
    <source>
        <dbReference type="Pfam" id="PF20146"/>
    </source>
</evidence>
<dbReference type="InterPro" id="IPR006621">
    <property type="entry name" value="Nose-resist-to-fluoxetine_N"/>
</dbReference>
<feature type="transmembrane region" description="Helical" evidence="1">
    <location>
        <begin position="1125"/>
        <end position="1151"/>
    </location>
</feature>
<keyword evidence="1" id="KW-0472">Membrane</keyword>
<feature type="transmembrane region" description="Helical" evidence="1">
    <location>
        <begin position="312"/>
        <end position="335"/>
    </location>
</feature>
<feature type="transmembrane region" description="Helical" evidence="1">
    <location>
        <begin position="356"/>
        <end position="378"/>
    </location>
</feature>
<dbReference type="PANTHER" id="PTHR11161:SF0">
    <property type="entry name" value="O-ACYLTRANSFERASE LIKE PROTEIN"/>
    <property type="match status" value="1"/>
</dbReference>
<dbReference type="EMBL" id="KQ459054">
    <property type="protein sequence ID" value="KPJ03927.1"/>
    <property type="molecule type" value="Genomic_DNA"/>
</dbReference>
<dbReference type="InterPro" id="IPR052728">
    <property type="entry name" value="O2_lipid_transport_reg"/>
</dbReference>
<proteinExistence type="predicted"/>
<feature type="domain" description="Acyltransferase 3" evidence="3">
    <location>
        <begin position="275"/>
        <end position="639"/>
    </location>
</feature>
<feature type="transmembrane region" description="Helical" evidence="1">
    <location>
        <begin position="532"/>
        <end position="552"/>
    </location>
</feature>
<feature type="transmembrane region" description="Helical" evidence="1">
    <location>
        <begin position="501"/>
        <end position="520"/>
    </location>
</feature>
<dbReference type="Proteomes" id="UP000053268">
    <property type="component" value="Unassembled WGS sequence"/>
</dbReference>
<feature type="transmembrane region" description="Helical" evidence="1">
    <location>
        <begin position="957"/>
        <end position="975"/>
    </location>
</feature>
<feature type="transmembrane region" description="Helical" evidence="1">
    <location>
        <begin position="982"/>
        <end position="1003"/>
    </location>
</feature>
<feature type="domain" description="Nose resistant-to-fluoxetine protein N-terminal" evidence="4">
    <location>
        <begin position="60"/>
        <end position="177"/>
    </location>
</feature>
<feature type="transmembrane region" description="Helical" evidence="1">
    <location>
        <begin position="604"/>
        <end position="624"/>
    </location>
</feature>
<dbReference type="GO" id="GO:0016747">
    <property type="term" value="F:acyltransferase activity, transferring groups other than amino-acyl groups"/>
    <property type="evidence" value="ECO:0007669"/>
    <property type="project" value="InterPro"/>
</dbReference>
<feature type="domain" description="Acyltransferase 3" evidence="3">
    <location>
        <begin position="941"/>
        <end position="1184"/>
    </location>
</feature>
<evidence type="ECO:0000313" key="6">
    <source>
        <dbReference type="Proteomes" id="UP000053268"/>
    </source>
</evidence>
<feature type="transmembrane region" description="Helical" evidence="1">
    <location>
        <begin position="1171"/>
        <end position="1189"/>
    </location>
</feature>
<protein>
    <submittedName>
        <fullName evidence="5">Nose resistant to fluoxetine protein 6</fullName>
    </submittedName>
</protein>
<reference evidence="5 6" key="1">
    <citation type="journal article" date="2015" name="Nat. Commun.">
        <title>Outbred genome sequencing and CRISPR/Cas9 gene editing in butterflies.</title>
        <authorList>
            <person name="Li X."/>
            <person name="Fan D."/>
            <person name="Zhang W."/>
            <person name="Liu G."/>
            <person name="Zhang L."/>
            <person name="Zhao L."/>
            <person name="Fang X."/>
            <person name="Chen L."/>
            <person name="Dong Y."/>
            <person name="Chen Y."/>
            <person name="Ding Y."/>
            <person name="Zhao R."/>
            <person name="Feng M."/>
            <person name="Zhu Y."/>
            <person name="Feng Y."/>
            <person name="Jiang X."/>
            <person name="Zhu D."/>
            <person name="Xiang H."/>
            <person name="Feng X."/>
            <person name="Li S."/>
            <person name="Wang J."/>
            <person name="Zhang G."/>
            <person name="Kronforst M.R."/>
            <person name="Wang W."/>
        </authorList>
    </citation>
    <scope>NUCLEOTIDE SEQUENCE [LARGE SCALE GENOMIC DNA]</scope>
    <source>
        <strain evidence="5">Ya'a_city_454_Px</strain>
        <tissue evidence="5">Whole body</tissue>
    </source>
</reference>
<feature type="signal peptide" evidence="2">
    <location>
        <begin position="1"/>
        <end position="18"/>
    </location>
</feature>
<keyword evidence="2" id="KW-0732">Signal</keyword>
<sequence length="1237" mass="140835">MKKRTFAVIFLMLGVVSCDVQNSEVSKPSVFPSIKKYPTFLDVLNEDLLSQEWDDNEKSCHDQILKILTNVQNSTLWATWIWDSVQLPSGQFYGAHNHFGNFDQCLRRVWTDDPMPTQYCLVDLKLAESDKLMSTIHPYDKSESYFHLRNEYGSTFNIMSWGLCMPAVCQTESIRKFVRTLYGYSHISTINPHPDIISLYCQFARTPQGNITGLYTLLLSAVVLVIIASTCTFMTIKYKDSKTNRIVMKIVSAFDLRKNASDLMSVSKDEIKVMHGVRFLTAFMVVTLHVMFINIMATAGNGLDMNDDFKRYAGFLSHSSVVVDTYFMMSGLLLMRSFKPETGRLISPIKLIIKRYFRLIWVFIVMILVVVTATPYLYGGPLWSKYARVEQEACEKNWWLGLLMVGNYIDPENICMQITWYIPADYHMAVACTLMYWLYQKNKRSGLCLFGVVTIASVLLPGVYTYYHKLNAITIFDVETITNSRKDITDSPIYGLSHFRAAPYFVGLIAGYILSIYKPANYRNVISTKYSIISFITIMALCLGVLVMGPAYRFREYNALESAVFAATNRSIWAALNAAFILLCEYGTLPLIPDLLGWTVFTPLSKLSFGIYMCHFVLVMRLTLALRSQAWHDFYKVFQDSCGIVVVSSIASLYMTLFIEAPLNNLVGLVIKTKPSVTKNKEKSDTTLAKSESFKENISVDEVRFVAMNDESQKDIRKANVWDSNQLPVGQLMGSKHHLGNYDQCISDVIGTTTPPFRTKYCLADIVLHFNEVPKLSAQDIDPYGRTEEQINMKTEWNQRFNVITWGVCVPQTCQKESVKKILRTLLGQSYLGRLKLQSHINIEYCELAGEAKNHVDGFNIILIAAFIITGVVVLCTKYISEQRVNSPGLSFNIIKCFCIKRNTNDLLASPKNDIKVLNGIRFTSSCTIILVHSIMICMLVSTGNALNFEKCHAPSWYIFSDFHLTLLATIIFWIHQKQPRIGKICFGILAFLSILLPGILAYNNPELGDNPFHFQLYKVLRHVKDSPFFVSYLRTHNRASPYFVGLMIGYAMKTYGAKAFTFTKKQLFINVLAFVAIVVYLSTWNYNMQVMAGFSILGALCKIFAAPLFCVGPNLLKKAYIKEFLSWSIFLPLSKLTYGMYMVHCIIIMYNTTSIRSPLHFNGYVLTEKFLGTLTLSCFISLFFLLFIEAPLNNLVKLLLESIGDNKENQELKNKKIDTNIEQITEVLSEEKKKEL</sequence>
<feature type="transmembrane region" description="Helical" evidence="1">
    <location>
        <begin position="418"/>
        <end position="439"/>
    </location>
</feature>
<feature type="transmembrane region" description="Helical" evidence="1">
    <location>
        <begin position="644"/>
        <end position="671"/>
    </location>
</feature>
<evidence type="ECO:0000256" key="2">
    <source>
        <dbReference type="SAM" id="SignalP"/>
    </source>
</evidence>
<organism evidence="5 6">
    <name type="scientific">Papilio xuthus</name>
    <name type="common">Asian swallowtail butterfly</name>
    <dbReference type="NCBI Taxonomy" id="66420"/>
    <lineage>
        <taxon>Eukaryota</taxon>
        <taxon>Metazoa</taxon>
        <taxon>Ecdysozoa</taxon>
        <taxon>Arthropoda</taxon>
        <taxon>Hexapoda</taxon>
        <taxon>Insecta</taxon>
        <taxon>Pterygota</taxon>
        <taxon>Neoptera</taxon>
        <taxon>Endopterygota</taxon>
        <taxon>Lepidoptera</taxon>
        <taxon>Glossata</taxon>
        <taxon>Ditrysia</taxon>
        <taxon>Papilionoidea</taxon>
        <taxon>Papilionidae</taxon>
        <taxon>Papilioninae</taxon>
        <taxon>Papilio</taxon>
    </lineage>
</organism>
<feature type="transmembrane region" description="Helical" evidence="1">
    <location>
        <begin position="1068"/>
        <end position="1085"/>
    </location>
</feature>
<dbReference type="PROSITE" id="PS51257">
    <property type="entry name" value="PROKAR_LIPOPROTEIN"/>
    <property type="match status" value="1"/>
</dbReference>